<dbReference type="Proteomes" id="UP000887563">
    <property type="component" value="Unplaced"/>
</dbReference>
<reference evidence="2" key="1">
    <citation type="submission" date="2022-11" db="UniProtKB">
        <authorList>
            <consortium name="WormBaseParasite"/>
        </authorList>
    </citation>
    <scope>IDENTIFICATION</scope>
</reference>
<keyword evidence="1" id="KW-1185">Reference proteome</keyword>
<proteinExistence type="predicted"/>
<dbReference type="AlphaFoldDB" id="A0A914LZB2"/>
<evidence type="ECO:0000313" key="1">
    <source>
        <dbReference type="Proteomes" id="UP000887563"/>
    </source>
</evidence>
<evidence type="ECO:0000313" key="2">
    <source>
        <dbReference type="WBParaSite" id="Minc3s01074g20470"/>
    </source>
</evidence>
<dbReference type="WBParaSite" id="Minc3s01074g20470">
    <property type="protein sequence ID" value="Minc3s01074g20470"/>
    <property type="gene ID" value="Minc3s01074g20470"/>
</dbReference>
<protein>
    <submittedName>
        <fullName evidence="2">Uncharacterized protein</fullName>
    </submittedName>
</protein>
<sequence length="61" mass="7322">MSDFLQSEEILGAYLIGEREIVIDRRNFEFKQWDFETEIEVDTGELVVFQEGIMRGVEWDY</sequence>
<accession>A0A914LZB2</accession>
<name>A0A914LZB2_MELIC</name>
<organism evidence="1 2">
    <name type="scientific">Meloidogyne incognita</name>
    <name type="common">Southern root-knot nematode worm</name>
    <name type="synonym">Oxyuris incognita</name>
    <dbReference type="NCBI Taxonomy" id="6306"/>
    <lineage>
        <taxon>Eukaryota</taxon>
        <taxon>Metazoa</taxon>
        <taxon>Ecdysozoa</taxon>
        <taxon>Nematoda</taxon>
        <taxon>Chromadorea</taxon>
        <taxon>Rhabditida</taxon>
        <taxon>Tylenchina</taxon>
        <taxon>Tylenchomorpha</taxon>
        <taxon>Tylenchoidea</taxon>
        <taxon>Meloidogynidae</taxon>
        <taxon>Meloidogyninae</taxon>
        <taxon>Meloidogyne</taxon>
        <taxon>Meloidogyne incognita group</taxon>
    </lineage>
</organism>